<evidence type="ECO:0000259" key="9">
    <source>
        <dbReference type="Pfam" id="PF13490"/>
    </source>
</evidence>
<keyword evidence="3" id="KW-0731">Sigma factor</keyword>
<evidence type="ECO:0008006" key="12">
    <source>
        <dbReference type="Google" id="ProtNLM"/>
    </source>
</evidence>
<dbReference type="NCBIfam" id="TIGR02937">
    <property type="entry name" value="sigma70-ECF"/>
    <property type="match status" value="1"/>
</dbReference>
<evidence type="ECO:0000256" key="4">
    <source>
        <dbReference type="ARBA" id="ARBA00023125"/>
    </source>
</evidence>
<dbReference type="InterPro" id="IPR036388">
    <property type="entry name" value="WH-like_DNA-bd_sf"/>
</dbReference>
<protein>
    <recommendedName>
        <fullName evidence="12">RNA polymerase sigma-70 region 2 domain-containing protein</fullName>
    </recommendedName>
</protein>
<dbReference type="PANTHER" id="PTHR43133:SF8">
    <property type="entry name" value="RNA POLYMERASE SIGMA FACTOR HI_1459-RELATED"/>
    <property type="match status" value="1"/>
</dbReference>
<feature type="compositionally biased region" description="Basic and acidic residues" evidence="6">
    <location>
        <begin position="352"/>
        <end position="364"/>
    </location>
</feature>
<dbReference type="InterPro" id="IPR014284">
    <property type="entry name" value="RNA_pol_sigma-70_dom"/>
</dbReference>
<sequence>MRKYTPWRFAAAPRSREGRTVPDSLPSSDEQLLAAWRAGDDAGVAELWERHHGAALHAARRIAPRLDPEDVASEAFLKIFETVRRGAGPHGAFRPYLYRVIRSIAYDRAHPAEEASDLLDLFPADMSGAPWEDAAFDESAAATAYASLTPRWQAVLWYSEVEGLPPREIAVLLGISANGVSALTIRAREALRSAWAEAHVLRSPVRAECRAALQELQRYTRGKLPARRSRAIAAHLAHCDACSRAAGELDTLNRRLALVLITVLLGVGGPAVAVLDPSASSAAQAHAPRTKRFAVDVPGRAQDVLAAASIAAVAAAGLAGAAALLSPVGAVSPVIASGFHHEPATEAASAGRADDRAESRRADHSSPNGHLGASGPRDEDGDDGDDAHTTPASARGPVGEPDGHGSADHRAADGSSGNSAASGGPAPASSSASGDGSPGGTAQNGGESAGDAQGGVSADGDSASDGSGNGAGDDGGADSDADALGGADSTGPDTGADGGGSPDEGSETADGSDPSLNVGFACYVDDAGQGFRLIGTASHAGAIKARITPPGSSTPVELIEYPTITDAQGVSYEDVFTGTDPEPDPWWWTPELTPLSKWPGLEDHEVAEVLIEMRLLGADGRYSPWRVVTPAAVCE</sequence>
<feature type="domain" description="RNA polymerase sigma factor 70 region 4 type 2" evidence="8">
    <location>
        <begin position="146"/>
        <end position="191"/>
    </location>
</feature>
<evidence type="ECO:0000259" key="7">
    <source>
        <dbReference type="Pfam" id="PF04542"/>
    </source>
</evidence>
<dbReference type="Pfam" id="PF04542">
    <property type="entry name" value="Sigma70_r2"/>
    <property type="match status" value="1"/>
</dbReference>
<keyword evidence="4" id="KW-0238">DNA-binding</keyword>
<evidence type="ECO:0000256" key="1">
    <source>
        <dbReference type="ARBA" id="ARBA00010641"/>
    </source>
</evidence>
<keyword evidence="2" id="KW-0805">Transcription regulation</keyword>
<dbReference type="Proteomes" id="UP000238650">
    <property type="component" value="Unassembled WGS sequence"/>
</dbReference>
<keyword evidence="11" id="KW-1185">Reference proteome</keyword>
<reference evidence="10 11" key="1">
    <citation type="journal article" date="2017" name="New Microbes New Infect">
        <title>Genome sequence of 'Leucobacter massiliensis' sp. nov. isolated from human pharynx after travel to the 2014 Hajj.</title>
        <authorList>
            <person name="Leangapichart T."/>
            <person name="Gautret P."/>
            <person name="Nguyen T.T."/>
            <person name="Armstrong N."/>
            <person name="Rolain J.M."/>
        </authorList>
    </citation>
    <scope>NUCLEOTIDE SEQUENCE [LARGE SCALE GENOMIC DNA]</scope>
    <source>
        <strain evidence="10 11">122RC15</strain>
    </source>
</reference>
<evidence type="ECO:0000256" key="2">
    <source>
        <dbReference type="ARBA" id="ARBA00023015"/>
    </source>
</evidence>
<evidence type="ECO:0000256" key="3">
    <source>
        <dbReference type="ARBA" id="ARBA00023082"/>
    </source>
</evidence>
<dbReference type="InterPro" id="IPR007627">
    <property type="entry name" value="RNA_pol_sigma70_r2"/>
</dbReference>
<organism evidence="10 11">
    <name type="scientific">Leucobacter massiliensis</name>
    <dbReference type="NCBI Taxonomy" id="1686285"/>
    <lineage>
        <taxon>Bacteria</taxon>
        <taxon>Bacillati</taxon>
        <taxon>Actinomycetota</taxon>
        <taxon>Actinomycetes</taxon>
        <taxon>Micrococcales</taxon>
        <taxon>Microbacteriaceae</taxon>
        <taxon>Leucobacter</taxon>
    </lineage>
</organism>
<dbReference type="PANTHER" id="PTHR43133">
    <property type="entry name" value="RNA POLYMERASE ECF-TYPE SIGMA FACTO"/>
    <property type="match status" value="1"/>
</dbReference>
<dbReference type="InterPro" id="IPR013324">
    <property type="entry name" value="RNA_pol_sigma_r3/r4-like"/>
</dbReference>
<dbReference type="Gene3D" id="1.10.1740.10">
    <property type="match status" value="1"/>
</dbReference>
<feature type="domain" description="RNA polymerase sigma-70 region 2" evidence="7">
    <location>
        <begin position="47"/>
        <end position="108"/>
    </location>
</feature>
<dbReference type="SUPFAM" id="SSF88659">
    <property type="entry name" value="Sigma3 and sigma4 domains of RNA polymerase sigma factors"/>
    <property type="match status" value="1"/>
</dbReference>
<dbReference type="SUPFAM" id="SSF88946">
    <property type="entry name" value="Sigma2 domain of RNA polymerase sigma factors"/>
    <property type="match status" value="1"/>
</dbReference>
<proteinExistence type="inferred from homology"/>
<evidence type="ECO:0000313" key="11">
    <source>
        <dbReference type="Proteomes" id="UP000238650"/>
    </source>
</evidence>
<feature type="region of interest" description="Disordered" evidence="6">
    <location>
        <begin position="345"/>
        <end position="513"/>
    </location>
</feature>
<comment type="caution">
    <text evidence="10">The sequence shown here is derived from an EMBL/GenBank/DDBJ whole genome shotgun (WGS) entry which is preliminary data.</text>
</comment>
<dbReference type="GO" id="GO:0016987">
    <property type="term" value="F:sigma factor activity"/>
    <property type="evidence" value="ECO:0007669"/>
    <property type="project" value="UniProtKB-KW"/>
</dbReference>
<dbReference type="InterPro" id="IPR013325">
    <property type="entry name" value="RNA_pol_sigma_r2"/>
</dbReference>
<feature type="compositionally biased region" description="Low complexity" evidence="6">
    <location>
        <begin position="413"/>
        <end position="435"/>
    </location>
</feature>
<dbReference type="Pfam" id="PF13490">
    <property type="entry name" value="zf-HC2"/>
    <property type="match status" value="1"/>
</dbReference>
<dbReference type="Pfam" id="PF08281">
    <property type="entry name" value="Sigma70_r4_2"/>
    <property type="match status" value="1"/>
</dbReference>
<keyword evidence="5" id="KW-0804">Transcription</keyword>
<feature type="compositionally biased region" description="Low complexity" evidence="6">
    <location>
        <begin position="449"/>
        <end position="466"/>
    </location>
</feature>
<dbReference type="InterPro" id="IPR041916">
    <property type="entry name" value="Anti_sigma_zinc_sf"/>
</dbReference>
<evidence type="ECO:0000313" key="10">
    <source>
        <dbReference type="EMBL" id="PRI10499.1"/>
    </source>
</evidence>
<evidence type="ECO:0000259" key="8">
    <source>
        <dbReference type="Pfam" id="PF08281"/>
    </source>
</evidence>
<dbReference type="GO" id="GO:0003677">
    <property type="term" value="F:DNA binding"/>
    <property type="evidence" value="ECO:0007669"/>
    <property type="project" value="UniProtKB-KW"/>
</dbReference>
<evidence type="ECO:0000256" key="6">
    <source>
        <dbReference type="SAM" id="MobiDB-lite"/>
    </source>
</evidence>
<name>A0A2S9QLM3_9MICO</name>
<comment type="similarity">
    <text evidence="1">Belongs to the sigma-70 factor family. ECF subfamily.</text>
</comment>
<dbReference type="AlphaFoldDB" id="A0A2S9QLM3"/>
<dbReference type="GO" id="GO:0006352">
    <property type="term" value="P:DNA-templated transcription initiation"/>
    <property type="evidence" value="ECO:0007669"/>
    <property type="project" value="InterPro"/>
</dbReference>
<dbReference type="InterPro" id="IPR039425">
    <property type="entry name" value="RNA_pol_sigma-70-like"/>
</dbReference>
<dbReference type="InterPro" id="IPR013249">
    <property type="entry name" value="RNA_pol_sigma70_r4_t2"/>
</dbReference>
<dbReference type="Gene3D" id="1.10.10.1320">
    <property type="entry name" value="Anti-sigma factor, zinc-finger domain"/>
    <property type="match status" value="1"/>
</dbReference>
<dbReference type="EMBL" id="MWZD01000018">
    <property type="protein sequence ID" value="PRI10499.1"/>
    <property type="molecule type" value="Genomic_DNA"/>
</dbReference>
<feature type="compositionally biased region" description="Low complexity" evidence="6">
    <location>
        <begin position="482"/>
        <end position="491"/>
    </location>
</feature>
<accession>A0A2S9QLM3</accession>
<evidence type="ECO:0000256" key="5">
    <source>
        <dbReference type="ARBA" id="ARBA00023163"/>
    </source>
</evidence>
<feature type="domain" description="Putative zinc-finger" evidence="9">
    <location>
        <begin position="209"/>
        <end position="242"/>
    </location>
</feature>
<gene>
    <name evidence="10" type="ORF">B4915_10855</name>
</gene>
<dbReference type="InterPro" id="IPR027383">
    <property type="entry name" value="Znf_put"/>
</dbReference>
<dbReference type="Gene3D" id="1.10.10.10">
    <property type="entry name" value="Winged helix-like DNA-binding domain superfamily/Winged helix DNA-binding domain"/>
    <property type="match status" value="1"/>
</dbReference>
<dbReference type="OrthoDB" id="4990598at2"/>
<feature type="compositionally biased region" description="Basic and acidic residues" evidence="6">
    <location>
        <begin position="401"/>
        <end position="412"/>
    </location>
</feature>